<evidence type="ECO:0008006" key="4">
    <source>
        <dbReference type="Google" id="ProtNLM"/>
    </source>
</evidence>
<feature type="transmembrane region" description="Helical" evidence="1">
    <location>
        <begin position="59"/>
        <end position="79"/>
    </location>
</feature>
<keyword evidence="1" id="KW-1133">Transmembrane helix</keyword>
<sequence length="225" mass="24677">MPIYDILVYVHVLAFVFWLGGDLGVAILGSAFRNRTKPLTARLEILRLLGVVDMGPRTAWVLMVPLSITLVSVAGYWGWPSFVMWLSWLVGVVWMALTWTIHLRTGAPIVARLKQIEFWLKLLITAFYAVIGASSLMGLGPFGDVWLALKAAVFAAIFAAAIMIDVAGRPVGPLLLAVIEKGSSDATEIPLRRAMDRARLWVWLTYVLLVIIGFLGTVKPVFGAG</sequence>
<keyword evidence="1" id="KW-0812">Transmembrane</keyword>
<feature type="transmembrane region" description="Helical" evidence="1">
    <location>
        <begin position="6"/>
        <end position="32"/>
    </location>
</feature>
<comment type="caution">
    <text evidence="2">The sequence shown here is derived from an EMBL/GenBank/DDBJ whole genome shotgun (WGS) entry which is preliminary data.</text>
</comment>
<reference evidence="2 3" key="1">
    <citation type="journal article" date="2018" name="Genome Announc.">
        <title>Draft Genome Sequence of "Candidatus Phycosocius bacilliformis," an Alphaproteobacterial Ectosymbiont of the Hydrocarbon-Producing Green Alga Botryococcus braunii.</title>
        <authorList>
            <person name="Tanabe Y."/>
            <person name="Yamaguchi H."/>
            <person name="Watanabe M.M."/>
        </authorList>
    </citation>
    <scope>NUCLEOTIDE SEQUENCE [LARGE SCALE GENOMIC DNA]</scope>
    <source>
        <strain evidence="2 3">BOTRYCO-2</strain>
    </source>
</reference>
<evidence type="ECO:0000313" key="2">
    <source>
        <dbReference type="EMBL" id="GBF57683.1"/>
    </source>
</evidence>
<evidence type="ECO:0000256" key="1">
    <source>
        <dbReference type="SAM" id="Phobius"/>
    </source>
</evidence>
<keyword evidence="1" id="KW-0472">Membrane</keyword>
<protein>
    <recommendedName>
        <fullName evidence="4">Copper resistance protein D domain-containing protein</fullName>
    </recommendedName>
</protein>
<dbReference type="Proteomes" id="UP000245086">
    <property type="component" value="Unassembled WGS sequence"/>
</dbReference>
<keyword evidence="3" id="KW-1185">Reference proteome</keyword>
<dbReference type="RefSeq" id="WP_108984549.1">
    <property type="nucleotide sequence ID" value="NZ_BFBR01000003.1"/>
</dbReference>
<gene>
    <name evidence="2" type="ORF">PbB2_01352</name>
</gene>
<feature type="transmembrane region" description="Helical" evidence="1">
    <location>
        <begin position="118"/>
        <end position="139"/>
    </location>
</feature>
<accession>A0A2P2E9F3</accession>
<organism evidence="2 3">
    <name type="scientific">Candidatus Phycosocius bacilliformis</name>
    <dbReference type="NCBI Taxonomy" id="1445552"/>
    <lineage>
        <taxon>Bacteria</taxon>
        <taxon>Pseudomonadati</taxon>
        <taxon>Pseudomonadota</taxon>
        <taxon>Alphaproteobacteria</taxon>
        <taxon>Caulobacterales</taxon>
        <taxon>Caulobacterales incertae sedis</taxon>
        <taxon>Candidatus Phycosocius</taxon>
    </lineage>
</organism>
<dbReference type="AlphaFoldDB" id="A0A2P2E9F3"/>
<evidence type="ECO:0000313" key="3">
    <source>
        <dbReference type="Proteomes" id="UP000245086"/>
    </source>
</evidence>
<dbReference type="EMBL" id="BFBR01000003">
    <property type="protein sequence ID" value="GBF57683.1"/>
    <property type="molecule type" value="Genomic_DNA"/>
</dbReference>
<dbReference type="OrthoDB" id="3781906at2"/>
<feature type="transmembrane region" description="Helical" evidence="1">
    <location>
        <begin position="145"/>
        <end position="164"/>
    </location>
</feature>
<proteinExistence type="predicted"/>
<feature type="transmembrane region" description="Helical" evidence="1">
    <location>
        <begin position="85"/>
        <end position="106"/>
    </location>
</feature>
<name>A0A2P2E9F3_9PROT</name>
<feature type="transmembrane region" description="Helical" evidence="1">
    <location>
        <begin position="200"/>
        <end position="222"/>
    </location>
</feature>